<organism evidence="2 3">
    <name type="scientific">Haematococcus lacustris</name>
    <name type="common">Green alga</name>
    <name type="synonym">Haematococcus pluvialis</name>
    <dbReference type="NCBI Taxonomy" id="44745"/>
    <lineage>
        <taxon>Eukaryota</taxon>
        <taxon>Viridiplantae</taxon>
        <taxon>Chlorophyta</taxon>
        <taxon>core chlorophytes</taxon>
        <taxon>Chlorophyceae</taxon>
        <taxon>CS clade</taxon>
        <taxon>Chlamydomonadales</taxon>
        <taxon>Haematococcaceae</taxon>
        <taxon>Haematococcus</taxon>
    </lineage>
</organism>
<feature type="region of interest" description="Disordered" evidence="1">
    <location>
        <begin position="347"/>
        <end position="368"/>
    </location>
</feature>
<sequence length="393" mass="42623">MLLRGISGNAGPHSAHHASSSTRALPIRRFQPEQDRSPYERGPAQPTSAESVVQRIVSASKQAEARGRSRSPESSGVSPAKQPPANGLEAWHINKNGVGHLHLDLTIPATQTAGRIAHILRSSNLAMLHFTSALAVHKALRVLALSNHFLHQHQAAASFVFAPDGARGQQGLFALDSQQSRLSNQSHSSHQQQQPGTSAGQATHDAAQQPRQHEGYQQDQQEEWLQQESRSQQEHRGQPQEEQQQQQVSSHEAAGGLGGAAGSASRQPGRPRRLANAAQSMRFSLLSWARPLEQPELDLRPSSALQLLEFALDVRREWRRTDQVVLDSAYSLADNLGRAARPAAGWAAGGERRGEGAMEDEGRRQRLGSRVPEKVVGGRAGLWAGRQVEGAAC</sequence>
<feature type="compositionally biased region" description="Basic and acidic residues" evidence="1">
    <location>
        <begin position="350"/>
        <end position="364"/>
    </location>
</feature>
<feature type="region of interest" description="Disordered" evidence="1">
    <location>
        <begin position="178"/>
        <end position="275"/>
    </location>
</feature>
<dbReference type="EMBL" id="BLLF01003875">
    <property type="protein sequence ID" value="GFH28432.1"/>
    <property type="molecule type" value="Genomic_DNA"/>
</dbReference>
<protein>
    <submittedName>
        <fullName evidence="2">Uncharacterized protein</fullName>
    </submittedName>
</protein>
<evidence type="ECO:0000256" key="1">
    <source>
        <dbReference type="SAM" id="MobiDB-lite"/>
    </source>
</evidence>
<feature type="compositionally biased region" description="Low complexity" evidence="1">
    <location>
        <begin position="178"/>
        <end position="194"/>
    </location>
</feature>
<feature type="compositionally biased region" description="Polar residues" evidence="1">
    <location>
        <begin position="45"/>
        <end position="61"/>
    </location>
</feature>
<proteinExistence type="predicted"/>
<evidence type="ECO:0000313" key="3">
    <source>
        <dbReference type="Proteomes" id="UP000485058"/>
    </source>
</evidence>
<comment type="caution">
    <text evidence="2">The sequence shown here is derived from an EMBL/GenBank/DDBJ whole genome shotgun (WGS) entry which is preliminary data.</text>
</comment>
<feature type="compositionally biased region" description="Basic and acidic residues" evidence="1">
    <location>
        <begin position="30"/>
        <end position="39"/>
    </location>
</feature>
<name>A0A6A0A7G3_HAELA</name>
<feature type="compositionally biased region" description="Low complexity" evidence="1">
    <location>
        <begin position="217"/>
        <end position="228"/>
    </location>
</feature>
<dbReference type="AlphaFoldDB" id="A0A6A0A7G3"/>
<evidence type="ECO:0000313" key="2">
    <source>
        <dbReference type="EMBL" id="GFH28432.1"/>
    </source>
</evidence>
<feature type="region of interest" description="Disordered" evidence="1">
    <location>
        <begin position="1"/>
        <end position="87"/>
    </location>
</feature>
<accession>A0A6A0A7G3</accession>
<keyword evidence="3" id="KW-1185">Reference proteome</keyword>
<gene>
    <name evidence="2" type="ORF">HaLaN_26920</name>
</gene>
<reference evidence="2 3" key="1">
    <citation type="submission" date="2020-02" db="EMBL/GenBank/DDBJ databases">
        <title>Draft genome sequence of Haematococcus lacustris strain NIES-144.</title>
        <authorList>
            <person name="Morimoto D."/>
            <person name="Nakagawa S."/>
            <person name="Yoshida T."/>
            <person name="Sawayama S."/>
        </authorList>
    </citation>
    <scope>NUCLEOTIDE SEQUENCE [LARGE SCALE GENOMIC DNA]</scope>
    <source>
        <strain evidence="2 3">NIES-144</strain>
    </source>
</reference>
<dbReference type="Proteomes" id="UP000485058">
    <property type="component" value="Unassembled WGS sequence"/>
</dbReference>